<keyword evidence="2" id="KW-0560">Oxidoreductase</keyword>
<proteinExistence type="predicted"/>
<comment type="cofactor">
    <cofactor evidence="1">
        <name>Fe(2+)</name>
        <dbReference type="ChEBI" id="CHEBI:29033"/>
    </cofactor>
</comment>
<comment type="caution">
    <text evidence="2">The sequence shown here is derived from an EMBL/GenBank/DDBJ whole genome shotgun (WGS) entry which is preliminary data.</text>
</comment>
<protein>
    <submittedName>
        <fullName evidence="2">Phytanoyl-CoA dioxygenase family protein</fullName>
    </submittedName>
</protein>
<evidence type="ECO:0000256" key="1">
    <source>
        <dbReference type="ARBA" id="ARBA00001954"/>
    </source>
</evidence>
<evidence type="ECO:0000313" key="2">
    <source>
        <dbReference type="EMBL" id="HEN16566.1"/>
    </source>
</evidence>
<gene>
    <name evidence="2" type="ORF">ENQ76_13980</name>
</gene>
<keyword evidence="2" id="KW-0223">Dioxygenase</keyword>
<dbReference type="SUPFAM" id="SSF51197">
    <property type="entry name" value="Clavaminate synthase-like"/>
    <property type="match status" value="1"/>
</dbReference>
<dbReference type="GO" id="GO:0016706">
    <property type="term" value="F:2-oxoglutarate-dependent dioxygenase activity"/>
    <property type="evidence" value="ECO:0007669"/>
    <property type="project" value="UniProtKB-ARBA"/>
</dbReference>
<dbReference type="EMBL" id="DSOK01000385">
    <property type="protein sequence ID" value="HEN16566.1"/>
    <property type="molecule type" value="Genomic_DNA"/>
</dbReference>
<name>A0A7C2JZJ4_9PLAN</name>
<accession>A0A7C2JZJ4</accession>
<dbReference type="GO" id="GO:0005506">
    <property type="term" value="F:iron ion binding"/>
    <property type="evidence" value="ECO:0007669"/>
    <property type="project" value="UniProtKB-ARBA"/>
</dbReference>
<dbReference type="PANTHER" id="PTHR20883">
    <property type="entry name" value="PHYTANOYL-COA DIOXYGENASE DOMAIN CONTAINING 1"/>
    <property type="match status" value="1"/>
</dbReference>
<dbReference type="InterPro" id="IPR008775">
    <property type="entry name" value="Phytyl_CoA_dOase-like"/>
</dbReference>
<reference evidence="2" key="1">
    <citation type="journal article" date="2020" name="mSystems">
        <title>Genome- and Community-Level Interaction Insights into Carbon Utilization and Element Cycling Functions of Hydrothermarchaeota in Hydrothermal Sediment.</title>
        <authorList>
            <person name="Zhou Z."/>
            <person name="Liu Y."/>
            <person name="Xu W."/>
            <person name="Pan J."/>
            <person name="Luo Z.H."/>
            <person name="Li M."/>
        </authorList>
    </citation>
    <scope>NUCLEOTIDE SEQUENCE [LARGE SCALE GENOMIC DNA]</scope>
    <source>
        <strain evidence="2">SpSt-339</strain>
    </source>
</reference>
<organism evidence="2">
    <name type="scientific">Schlesneria paludicola</name>
    <dbReference type="NCBI Taxonomy" id="360056"/>
    <lineage>
        <taxon>Bacteria</taxon>
        <taxon>Pseudomonadati</taxon>
        <taxon>Planctomycetota</taxon>
        <taxon>Planctomycetia</taxon>
        <taxon>Planctomycetales</taxon>
        <taxon>Planctomycetaceae</taxon>
        <taxon>Schlesneria</taxon>
    </lineage>
</organism>
<dbReference type="PANTHER" id="PTHR20883:SF48">
    <property type="entry name" value="ECTOINE DIOXYGENASE"/>
    <property type="match status" value="1"/>
</dbReference>
<sequence length="266" mass="29999">MRHLPFTADEIARFQVDGFVIVPNLLDAEEIALLRNIAKADQELTRDAGSRADGEGGAVKLVVRNELPGDTIYGALVRSARIVTAMEQLLGDEVYHYHHKMILKEARVGGAWAWHQDYGYWYNNGCLWPDMGSCMIAVDAANRANGCLQVVRGSHRLGRIEHGKVGDQTGADPERVAEIVKRLETVHVEMEPGSAVFFHGNVLHRSDQNKSDQPRWAFICCYNTRHNDPYKESKHPRYSPLEVWDDARVKEVGRVQWNRLGSTAAR</sequence>
<dbReference type="AlphaFoldDB" id="A0A7C2JZJ4"/>
<dbReference type="Gene3D" id="2.60.120.620">
    <property type="entry name" value="q2cbj1_9rhob like domain"/>
    <property type="match status" value="1"/>
</dbReference>
<dbReference type="Pfam" id="PF05721">
    <property type="entry name" value="PhyH"/>
    <property type="match status" value="1"/>
</dbReference>